<dbReference type="EMBL" id="JBHSIW010000019">
    <property type="protein sequence ID" value="MFC4904648.1"/>
    <property type="molecule type" value="Genomic_DNA"/>
</dbReference>
<evidence type="ECO:0000313" key="5">
    <source>
        <dbReference type="EMBL" id="MFC4904648.1"/>
    </source>
</evidence>
<evidence type="ECO:0000256" key="1">
    <source>
        <dbReference type="ARBA" id="ARBA00004496"/>
    </source>
</evidence>
<comment type="subcellular location">
    <subcellularLocation>
        <location evidence="1">Cytoplasm</location>
    </subcellularLocation>
</comment>
<protein>
    <submittedName>
        <fullName evidence="5">Tyrosine-type recombinase/integrase</fullName>
    </submittedName>
</protein>
<evidence type="ECO:0000256" key="2">
    <source>
        <dbReference type="ARBA" id="ARBA00022908"/>
    </source>
</evidence>
<dbReference type="InterPro" id="IPR002104">
    <property type="entry name" value="Integrase_catalytic"/>
</dbReference>
<dbReference type="InterPro" id="IPR011010">
    <property type="entry name" value="DNA_brk_join_enz"/>
</dbReference>
<proteinExistence type="predicted"/>
<gene>
    <name evidence="5" type="ORF">ACFPCS_13820</name>
</gene>
<dbReference type="RefSeq" id="WP_277552639.1">
    <property type="nucleotide sequence ID" value="NZ_JARAMH010000032.1"/>
</dbReference>
<dbReference type="Pfam" id="PF00589">
    <property type="entry name" value="Phage_integrase"/>
    <property type="match status" value="1"/>
</dbReference>
<dbReference type="PANTHER" id="PTHR30349">
    <property type="entry name" value="PHAGE INTEGRASE-RELATED"/>
    <property type="match status" value="1"/>
</dbReference>
<keyword evidence="6" id="KW-1185">Reference proteome</keyword>
<evidence type="ECO:0000259" key="4">
    <source>
        <dbReference type="PROSITE" id="PS51898"/>
    </source>
</evidence>
<reference evidence="6" key="1">
    <citation type="journal article" date="2019" name="Int. J. Syst. Evol. Microbiol.">
        <title>The Global Catalogue of Microorganisms (GCM) 10K type strain sequencing project: providing services to taxonomists for standard genome sequencing and annotation.</title>
        <authorList>
            <consortium name="The Broad Institute Genomics Platform"/>
            <consortium name="The Broad Institute Genome Sequencing Center for Infectious Disease"/>
            <person name="Wu L."/>
            <person name="Ma J."/>
        </authorList>
    </citation>
    <scope>NUCLEOTIDE SEQUENCE [LARGE SCALE GENOMIC DNA]</scope>
    <source>
        <strain evidence="6">CGMCC 4.6946</strain>
    </source>
</reference>
<dbReference type="InterPro" id="IPR050090">
    <property type="entry name" value="Tyrosine_recombinase_XerCD"/>
</dbReference>
<organism evidence="5 6">
    <name type="scientific">Kocuria oceani</name>
    <dbReference type="NCBI Taxonomy" id="988827"/>
    <lineage>
        <taxon>Bacteria</taxon>
        <taxon>Bacillati</taxon>
        <taxon>Actinomycetota</taxon>
        <taxon>Actinomycetes</taxon>
        <taxon>Micrococcales</taxon>
        <taxon>Micrococcaceae</taxon>
        <taxon>Kocuria</taxon>
    </lineage>
</organism>
<sequence>MVLERVPHGSASLYLAGGVSFLNEAEAVFSAMLEGWRMQQIGGRRLREGTVKQSLGIVGRFRDYTNDHPWGWSAADLDEWMTLLVSQRKLAPSTIRTYQGAVRGFCDYVCSPHYGWVEQCMERFGTHPVQVCHEWNTLPHLQDYEGKPGRRPLTRAELQALFDHADAQVSRLLEEHRKGALPAFRDATLLKVTYAWGLRASEAVGLDVTDFYRNAKAPQFGEFGVLEVRHGKASRGGPTKRRAVATLFEWAVEALRDYLEQVRPLMVQDDSMALWVSERGTRLRPRELSERFAAYRATLEFDPELSPHSLRHSYVTHLIEDGVDPGFVQRQVGHLHQSTTAVYTGVSTDYLNTMMAQAIEGMRPKPREEEDEGR</sequence>
<evidence type="ECO:0000256" key="3">
    <source>
        <dbReference type="ARBA" id="ARBA00023172"/>
    </source>
</evidence>
<dbReference type="InterPro" id="IPR013762">
    <property type="entry name" value="Integrase-like_cat_sf"/>
</dbReference>
<accession>A0ABV9TMH3</accession>
<keyword evidence="2" id="KW-0229">DNA integration</keyword>
<feature type="domain" description="Tyr recombinase" evidence="4">
    <location>
        <begin position="148"/>
        <end position="356"/>
    </location>
</feature>
<dbReference type="Gene3D" id="1.10.443.10">
    <property type="entry name" value="Intergrase catalytic core"/>
    <property type="match status" value="1"/>
</dbReference>
<keyword evidence="3" id="KW-0233">DNA recombination</keyword>
<dbReference type="PROSITE" id="PS51898">
    <property type="entry name" value="TYR_RECOMBINASE"/>
    <property type="match status" value="1"/>
</dbReference>
<dbReference type="Proteomes" id="UP001595797">
    <property type="component" value="Unassembled WGS sequence"/>
</dbReference>
<name>A0ABV9TMH3_9MICC</name>
<dbReference type="PANTHER" id="PTHR30349:SF77">
    <property type="entry name" value="TYROSINE RECOMBINASE XERC"/>
    <property type="match status" value="1"/>
</dbReference>
<comment type="caution">
    <text evidence="5">The sequence shown here is derived from an EMBL/GenBank/DDBJ whole genome shotgun (WGS) entry which is preliminary data.</text>
</comment>
<evidence type="ECO:0000313" key="6">
    <source>
        <dbReference type="Proteomes" id="UP001595797"/>
    </source>
</evidence>
<dbReference type="SUPFAM" id="SSF56349">
    <property type="entry name" value="DNA breaking-rejoining enzymes"/>
    <property type="match status" value="1"/>
</dbReference>